<accession>A0A1R3HRZ4</accession>
<dbReference type="SUPFAM" id="SSF56672">
    <property type="entry name" value="DNA/RNA polymerases"/>
    <property type="match status" value="1"/>
</dbReference>
<dbReference type="Proteomes" id="UP000188268">
    <property type="component" value="Unassembled WGS sequence"/>
</dbReference>
<evidence type="ECO:0000256" key="12">
    <source>
        <dbReference type="SAM" id="Coils"/>
    </source>
</evidence>
<sequence length="900" mass="102025">MKLTGWLKGHQVRILIDSGSTHNLIQPRLAKHLGLLLEPAPPFSVLVGNGEKLHCFGKIPTIAVELQGHQFDLDLYVLDVWGAEIILGVQWLATLGPVLADYQALFMQFYSNGQLITLRGDKPIQVSFASKKKDGTWRFCVDYRALNAATIKDRFPLPTVYELIDELHGAKVFSKLDLRAGYHQIRVASEDVHKTAFRTVDGHYEFLVMPFGLTNAPSTFQAIMNEVFRPYLRQFVLVFFDDILVYSSSMEVHLEHLSIVLNLLAHHHFYAKLSKCTFGQTSIDYLGHMIGEQGVHVDPSKISAVTAWPIPTNLKTLRGFLGLTGYYRKFVKNYAHITAPLTNLLRKDSFQWSDETEASFQALKNALTTAPVLALPDFSLPFSIEADASNVAIGAVLAQAGHPVAYYSKKLGPQKQLASTYVRELYAITEAIHKWRQYLIGRPFVIYTDQQSIRNMMNQTVQTPEQQKWLVKLLRFQYSIEYKPGHQNSAADALSRCHSLQATHLAITQLVLSFLEDLRKFYLATDEGKKLWAKGTSKADAGFTTMDGLLLFKGRIVKYETTRPGGLSTPLPIPTQIWPDIAMDFITNLPASHGKTDIWVIVDRLTKYAHFIALPSSYTASQLAEIFCKDVCKLHGMPASIVSDRDPKFMSNFWSELFKLQGTKLLHSSAYHPQSDGQSEVLNRCLQTYLRCFASEKPRLWTKFLHWAEYSYNTSFHTAAGLTPFEDVYGRSPLTVLSYLPGATKVAKLEESLVERQQILTLLKNNLERAQNRMKMQHDHHRTEKQFEVGDLVLLRLQPYRQIFVSKRSSQKLAKRFFGPFEVLRKLGPVAYELKLPPEAKIHPVFHVSLLKRYYGSSPVNHASLPSTFVEDKPVLEPMAVLDCRETVTNGITNKQFLVQ</sequence>
<feature type="domain" description="Reverse transcriptase" evidence="13">
    <location>
        <begin position="110"/>
        <end position="290"/>
    </location>
</feature>
<feature type="coiled-coil region" evidence="12">
    <location>
        <begin position="753"/>
        <end position="780"/>
    </location>
</feature>
<evidence type="ECO:0000256" key="9">
    <source>
        <dbReference type="ARBA" id="ARBA00022908"/>
    </source>
</evidence>
<dbReference type="Pfam" id="PF13650">
    <property type="entry name" value="Asp_protease_2"/>
    <property type="match status" value="1"/>
</dbReference>
<evidence type="ECO:0000256" key="4">
    <source>
        <dbReference type="ARBA" id="ARBA00022722"/>
    </source>
</evidence>
<keyword evidence="3" id="KW-0548">Nucleotidyltransferase</keyword>
<evidence type="ECO:0000256" key="8">
    <source>
        <dbReference type="ARBA" id="ARBA00022884"/>
    </source>
</evidence>
<dbReference type="Pfam" id="PF17919">
    <property type="entry name" value="RT_RNaseH_2"/>
    <property type="match status" value="1"/>
</dbReference>
<keyword evidence="9" id="KW-0229">DNA integration</keyword>
<dbReference type="CDD" id="cd01647">
    <property type="entry name" value="RT_LTR"/>
    <property type="match status" value="1"/>
</dbReference>
<gene>
    <name evidence="15" type="ORF">CCACVL1_17448</name>
</gene>
<dbReference type="GO" id="GO:0015074">
    <property type="term" value="P:DNA integration"/>
    <property type="evidence" value="ECO:0007669"/>
    <property type="project" value="UniProtKB-KW"/>
</dbReference>
<dbReference type="OrthoDB" id="1002013at2759"/>
<dbReference type="Gene3D" id="3.10.10.10">
    <property type="entry name" value="HIV Type 1 Reverse Transcriptase, subunit A, domain 1"/>
    <property type="match status" value="1"/>
</dbReference>
<keyword evidence="1" id="KW-0645">Protease</keyword>
<evidence type="ECO:0000256" key="10">
    <source>
        <dbReference type="ARBA" id="ARBA00022918"/>
    </source>
</evidence>
<dbReference type="PANTHER" id="PTHR37984">
    <property type="entry name" value="PROTEIN CBG26694"/>
    <property type="match status" value="1"/>
</dbReference>
<dbReference type="PROSITE" id="PS50878">
    <property type="entry name" value="RT_POL"/>
    <property type="match status" value="1"/>
</dbReference>
<dbReference type="STRING" id="210143.A0A1R3HRZ4"/>
<dbReference type="InterPro" id="IPR050951">
    <property type="entry name" value="Retrovirus_Pol_polyprotein"/>
</dbReference>
<keyword evidence="5" id="KW-0255">Endonuclease</keyword>
<dbReference type="InterPro" id="IPR012337">
    <property type="entry name" value="RNaseH-like_sf"/>
</dbReference>
<dbReference type="SUPFAM" id="SSF50630">
    <property type="entry name" value="Acid proteases"/>
    <property type="match status" value="1"/>
</dbReference>
<evidence type="ECO:0000256" key="3">
    <source>
        <dbReference type="ARBA" id="ARBA00022695"/>
    </source>
</evidence>
<keyword evidence="16" id="KW-1185">Reference proteome</keyword>
<dbReference type="InterPro" id="IPR001969">
    <property type="entry name" value="Aspartic_peptidase_AS"/>
</dbReference>
<dbReference type="PROSITE" id="PS00141">
    <property type="entry name" value="ASP_PROTEASE"/>
    <property type="match status" value="1"/>
</dbReference>
<proteinExistence type="predicted"/>
<dbReference type="InterPro" id="IPR056924">
    <property type="entry name" value="SH3_Tf2-1"/>
</dbReference>
<dbReference type="Pfam" id="PF00078">
    <property type="entry name" value="RVT_1"/>
    <property type="match status" value="1"/>
</dbReference>
<keyword evidence="6" id="KW-0378">Hydrolase</keyword>
<evidence type="ECO:0000256" key="2">
    <source>
        <dbReference type="ARBA" id="ARBA00022679"/>
    </source>
</evidence>
<dbReference type="Gene3D" id="3.30.420.10">
    <property type="entry name" value="Ribonuclease H-like superfamily/Ribonuclease H"/>
    <property type="match status" value="2"/>
</dbReference>
<evidence type="ECO:0000256" key="7">
    <source>
        <dbReference type="ARBA" id="ARBA00022842"/>
    </source>
</evidence>
<dbReference type="GO" id="GO:0003723">
    <property type="term" value="F:RNA binding"/>
    <property type="evidence" value="ECO:0007669"/>
    <property type="project" value="UniProtKB-KW"/>
</dbReference>
<comment type="caution">
    <text evidence="15">The sequence shown here is derived from an EMBL/GenBank/DDBJ whole genome shotgun (WGS) entry which is preliminary data.</text>
</comment>
<dbReference type="PROSITE" id="PS50994">
    <property type="entry name" value="INTEGRASE"/>
    <property type="match status" value="1"/>
</dbReference>
<keyword evidence="8" id="KW-0694">RNA-binding</keyword>
<dbReference type="GO" id="GO:0004190">
    <property type="term" value="F:aspartic-type endopeptidase activity"/>
    <property type="evidence" value="ECO:0007669"/>
    <property type="project" value="InterPro"/>
</dbReference>
<name>A0A1R3HRZ4_COCAP</name>
<dbReference type="AlphaFoldDB" id="A0A1R3HRZ4"/>
<dbReference type="InterPro" id="IPR041577">
    <property type="entry name" value="RT_RNaseH_2"/>
</dbReference>
<dbReference type="InterPro" id="IPR043502">
    <property type="entry name" value="DNA/RNA_pol_sf"/>
</dbReference>
<dbReference type="GO" id="GO:0003964">
    <property type="term" value="F:RNA-directed DNA polymerase activity"/>
    <property type="evidence" value="ECO:0007669"/>
    <property type="project" value="UniProtKB-KW"/>
</dbReference>
<dbReference type="CDD" id="cd00303">
    <property type="entry name" value="retropepsin_like"/>
    <property type="match status" value="1"/>
</dbReference>
<keyword evidence="12" id="KW-0175">Coiled coil</keyword>
<dbReference type="Gene3D" id="3.30.70.270">
    <property type="match status" value="2"/>
</dbReference>
<dbReference type="GO" id="GO:0004519">
    <property type="term" value="F:endonuclease activity"/>
    <property type="evidence" value="ECO:0007669"/>
    <property type="project" value="UniProtKB-KW"/>
</dbReference>
<protein>
    <submittedName>
        <fullName evidence="15">Reverse transcriptase</fullName>
    </submittedName>
</protein>
<dbReference type="Gene3D" id="2.40.70.10">
    <property type="entry name" value="Acid Proteases"/>
    <property type="match status" value="1"/>
</dbReference>
<dbReference type="InterPro" id="IPR036397">
    <property type="entry name" value="RNaseH_sf"/>
</dbReference>
<reference evidence="15 16" key="1">
    <citation type="submission" date="2013-09" db="EMBL/GenBank/DDBJ databases">
        <title>Corchorus capsularis genome sequencing.</title>
        <authorList>
            <person name="Alam M."/>
            <person name="Haque M.S."/>
            <person name="Islam M.S."/>
            <person name="Emdad E.M."/>
            <person name="Islam M.M."/>
            <person name="Ahmed B."/>
            <person name="Halim A."/>
            <person name="Hossen Q.M.M."/>
            <person name="Hossain M.Z."/>
            <person name="Ahmed R."/>
            <person name="Khan M.M."/>
            <person name="Islam R."/>
            <person name="Rashid M.M."/>
            <person name="Khan S.A."/>
            <person name="Rahman M.S."/>
            <person name="Alam M."/>
        </authorList>
    </citation>
    <scope>NUCLEOTIDE SEQUENCE [LARGE SCALE GENOMIC DNA]</scope>
    <source>
        <strain evidence="16">cv. CVL-1</strain>
        <tissue evidence="15">Whole seedling</tissue>
    </source>
</reference>
<dbReference type="PANTHER" id="PTHR37984:SF5">
    <property type="entry name" value="PROTEIN NYNRIN-LIKE"/>
    <property type="match status" value="1"/>
</dbReference>
<evidence type="ECO:0000259" key="13">
    <source>
        <dbReference type="PROSITE" id="PS50878"/>
    </source>
</evidence>
<evidence type="ECO:0000256" key="1">
    <source>
        <dbReference type="ARBA" id="ARBA00022670"/>
    </source>
</evidence>
<evidence type="ECO:0000256" key="6">
    <source>
        <dbReference type="ARBA" id="ARBA00022801"/>
    </source>
</evidence>
<dbReference type="EMBL" id="AWWV01011275">
    <property type="protein sequence ID" value="OMO73136.1"/>
    <property type="molecule type" value="Genomic_DNA"/>
</dbReference>
<keyword evidence="11" id="KW-0511">Multifunctional enzyme</keyword>
<keyword evidence="4" id="KW-0540">Nuclease</keyword>
<dbReference type="Pfam" id="PF24626">
    <property type="entry name" value="SH3_Tf2-1"/>
    <property type="match status" value="1"/>
</dbReference>
<dbReference type="CDD" id="cd09274">
    <property type="entry name" value="RNase_HI_RT_Ty3"/>
    <property type="match status" value="1"/>
</dbReference>
<dbReference type="InterPro" id="IPR043128">
    <property type="entry name" value="Rev_trsase/Diguanyl_cyclase"/>
</dbReference>
<dbReference type="Gramene" id="OMO73136">
    <property type="protein sequence ID" value="OMO73136"/>
    <property type="gene ID" value="CCACVL1_17448"/>
</dbReference>
<evidence type="ECO:0000259" key="14">
    <source>
        <dbReference type="PROSITE" id="PS50994"/>
    </source>
</evidence>
<evidence type="ECO:0000256" key="11">
    <source>
        <dbReference type="ARBA" id="ARBA00023268"/>
    </source>
</evidence>
<keyword evidence="10 15" id="KW-0695">RNA-directed DNA polymerase</keyword>
<dbReference type="FunFam" id="3.10.10.10:FF:000007">
    <property type="entry name" value="Retrovirus-related Pol polyprotein from transposon 17.6-like Protein"/>
    <property type="match status" value="1"/>
</dbReference>
<keyword evidence="7" id="KW-0460">Magnesium</keyword>
<dbReference type="InterPro" id="IPR001584">
    <property type="entry name" value="Integrase_cat-core"/>
</dbReference>
<dbReference type="GO" id="GO:0006508">
    <property type="term" value="P:proteolysis"/>
    <property type="evidence" value="ECO:0007669"/>
    <property type="project" value="UniProtKB-KW"/>
</dbReference>
<dbReference type="InterPro" id="IPR021109">
    <property type="entry name" value="Peptidase_aspartic_dom_sf"/>
</dbReference>
<feature type="domain" description="Integrase catalytic" evidence="14">
    <location>
        <begin position="568"/>
        <end position="732"/>
    </location>
</feature>
<dbReference type="OMA" id="CRINEND"/>
<evidence type="ECO:0000313" key="16">
    <source>
        <dbReference type="Proteomes" id="UP000188268"/>
    </source>
</evidence>
<dbReference type="SUPFAM" id="SSF53098">
    <property type="entry name" value="Ribonuclease H-like"/>
    <property type="match status" value="1"/>
</dbReference>
<evidence type="ECO:0000256" key="5">
    <source>
        <dbReference type="ARBA" id="ARBA00022759"/>
    </source>
</evidence>
<organism evidence="15 16">
    <name type="scientific">Corchorus capsularis</name>
    <name type="common">Jute</name>
    <dbReference type="NCBI Taxonomy" id="210143"/>
    <lineage>
        <taxon>Eukaryota</taxon>
        <taxon>Viridiplantae</taxon>
        <taxon>Streptophyta</taxon>
        <taxon>Embryophyta</taxon>
        <taxon>Tracheophyta</taxon>
        <taxon>Spermatophyta</taxon>
        <taxon>Magnoliopsida</taxon>
        <taxon>eudicotyledons</taxon>
        <taxon>Gunneridae</taxon>
        <taxon>Pentapetalae</taxon>
        <taxon>rosids</taxon>
        <taxon>malvids</taxon>
        <taxon>Malvales</taxon>
        <taxon>Malvaceae</taxon>
        <taxon>Grewioideae</taxon>
        <taxon>Apeibeae</taxon>
        <taxon>Corchorus</taxon>
    </lineage>
</organism>
<dbReference type="FunFam" id="3.30.70.270:FF:000020">
    <property type="entry name" value="Transposon Tf2-6 polyprotein-like Protein"/>
    <property type="match status" value="1"/>
</dbReference>
<keyword evidence="2" id="KW-0808">Transferase</keyword>
<evidence type="ECO:0000313" key="15">
    <source>
        <dbReference type="EMBL" id="OMO73136.1"/>
    </source>
</evidence>
<dbReference type="InterPro" id="IPR000477">
    <property type="entry name" value="RT_dom"/>
</dbReference>